<organism evidence="2 3">
    <name type="scientific">Candidatus Neptunichlamydia vexilliferae</name>
    <dbReference type="NCBI Taxonomy" id="1651774"/>
    <lineage>
        <taxon>Bacteria</taxon>
        <taxon>Pseudomonadati</taxon>
        <taxon>Chlamydiota</taxon>
        <taxon>Chlamydiia</taxon>
        <taxon>Parachlamydiales</taxon>
        <taxon>Simkaniaceae</taxon>
        <taxon>Candidatus Neptunichlamydia</taxon>
    </lineage>
</organism>
<sequence>MEKSFTRRLYRPLIEHHFKEYRQMVFLMGPRQVGKTTLCRTLPGVAESDTVYLNWDNLDHRELILKGPKKIAEAIDLNKARKHPPFLMLDEIHKYSDWKTLLKGFFDTYSHYGEIKIVVTGSARLDVYKTGGDSLMGRYLRYRVHPFSCGELITSSPFEGKIRPPSKLNDDEFNALFTFGGFPEPLFKGEMDFYRGWSQLRLQQLFYEDVRDLTNVQEIKQMELLGAIISQQTGSLCSYTSLSKKVRVSIETIRRWLNTLRLMYYCFTIQPWSKNITRSLLKDPKAYLWDWSLVPDKGARAENFIASHLLKTCHYWTDKGEGDFGLYFLRDKEKREVDFLVTKNDIPWFLVEVKQSKQSLSPDLTYFFKMTGAKHAFQVVMDAPYEEVDCFSYDRPIVVSAKTFLSQLV</sequence>
<gene>
    <name evidence="2" type="ORF">NEPTK9_000114</name>
</gene>
<dbReference type="RefSeq" id="WP_194846893.1">
    <property type="nucleotide sequence ID" value="NZ_JAAEJV010000002.1"/>
</dbReference>
<name>A0ABS0AWV4_9BACT</name>
<evidence type="ECO:0000259" key="1">
    <source>
        <dbReference type="SMART" id="SM00382"/>
    </source>
</evidence>
<comment type="caution">
    <text evidence="2">The sequence shown here is derived from an EMBL/GenBank/DDBJ whole genome shotgun (WGS) entry which is preliminary data.</text>
</comment>
<dbReference type="InterPro" id="IPR027417">
    <property type="entry name" value="P-loop_NTPase"/>
</dbReference>
<evidence type="ECO:0000313" key="2">
    <source>
        <dbReference type="EMBL" id="MBF5058617.1"/>
    </source>
</evidence>
<evidence type="ECO:0000313" key="3">
    <source>
        <dbReference type="Proteomes" id="UP001194714"/>
    </source>
</evidence>
<dbReference type="InterPro" id="IPR025420">
    <property type="entry name" value="DUF4143"/>
</dbReference>
<keyword evidence="3" id="KW-1185">Reference proteome</keyword>
<accession>A0ABS0AWV4</accession>
<dbReference type="Pfam" id="PF13635">
    <property type="entry name" value="DUF4143"/>
    <property type="match status" value="1"/>
</dbReference>
<feature type="domain" description="AAA+ ATPase" evidence="1">
    <location>
        <begin position="21"/>
        <end position="150"/>
    </location>
</feature>
<dbReference type="SUPFAM" id="SSF52540">
    <property type="entry name" value="P-loop containing nucleoside triphosphate hydrolases"/>
    <property type="match status" value="1"/>
</dbReference>
<dbReference type="SMART" id="SM00382">
    <property type="entry name" value="AAA"/>
    <property type="match status" value="1"/>
</dbReference>
<dbReference type="Gene3D" id="3.40.50.300">
    <property type="entry name" value="P-loop containing nucleotide triphosphate hydrolases"/>
    <property type="match status" value="1"/>
</dbReference>
<dbReference type="InterPro" id="IPR041682">
    <property type="entry name" value="AAA_14"/>
</dbReference>
<dbReference type="InterPro" id="IPR003593">
    <property type="entry name" value="AAA+_ATPase"/>
</dbReference>
<protein>
    <recommendedName>
        <fullName evidence="1">AAA+ ATPase domain-containing protein</fullName>
    </recommendedName>
</protein>
<reference evidence="2 3" key="1">
    <citation type="submission" date="2020-01" db="EMBL/GenBank/DDBJ databases">
        <title>Draft genome sequence of Cand. Neptunochlamydia vexilliferae K9.</title>
        <authorList>
            <person name="Schulz F."/>
            <person name="Koestlbacher S."/>
            <person name="Wascher F."/>
            <person name="Pizzetti I."/>
            <person name="Horn M."/>
        </authorList>
    </citation>
    <scope>NUCLEOTIDE SEQUENCE [LARGE SCALE GENOMIC DNA]</scope>
    <source>
        <strain evidence="2 3">K9</strain>
    </source>
</reference>
<dbReference type="EMBL" id="JAAEJV010000002">
    <property type="protein sequence ID" value="MBF5058617.1"/>
    <property type="molecule type" value="Genomic_DNA"/>
</dbReference>
<dbReference type="Pfam" id="PF13173">
    <property type="entry name" value="AAA_14"/>
    <property type="match status" value="1"/>
</dbReference>
<dbReference type="PANTHER" id="PTHR43566">
    <property type="entry name" value="CONSERVED PROTEIN"/>
    <property type="match status" value="1"/>
</dbReference>
<proteinExistence type="predicted"/>
<dbReference type="PANTHER" id="PTHR43566:SF1">
    <property type="entry name" value="AAA+ ATPASE DOMAIN-CONTAINING PROTEIN"/>
    <property type="match status" value="1"/>
</dbReference>
<dbReference type="Proteomes" id="UP001194714">
    <property type="component" value="Unassembled WGS sequence"/>
</dbReference>